<sequence>MLKRSFESFPWPRGLTRPVNRTGSTKERILGAAETLFAQRGFDGASLRQLTSAAGVNLAAVNYHFGSKEKLVEQVFRRRLDALNAQRLAALAKVAGKPDTRLEDVLDAFIRPALELSHEDEGSLFMRVLARAFAEHDDGLRKFLSENYGHVMRQFTAEFARLLPRLSKEELYWRIDLATGALTHAMSGFGIIQRKSDVSERAHREQTVQHLIRFAAAGLNAT</sequence>
<comment type="caution">
    <text evidence="6">The sequence shown here is derived from an EMBL/GenBank/DDBJ whole genome shotgun (WGS) entry which is preliminary data.</text>
</comment>
<dbReference type="InterPro" id="IPR009057">
    <property type="entry name" value="Homeodomain-like_sf"/>
</dbReference>
<dbReference type="PROSITE" id="PS01081">
    <property type="entry name" value="HTH_TETR_1"/>
    <property type="match status" value="1"/>
</dbReference>
<evidence type="ECO:0000313" key="7">
    <source>
        <dbReference type="Proteomes" id="UP001620339"/>
    </source>
</evidence>
<evidence type="ECO:0000259" key="3">
    <source>
        <dbReference type="PROSITE" id="PS50977"/>
    </source>
</evidence>
<dbReference type="PANTHER" id="PTHR30055:SF235">
    <property type="entry name" value="TRANSCRIPTIONAL REGULATORY PROTEIN"/>
    <property type="match status" value="1"/>
</dbReference>
<dbReference type="InterPro" id="IPR036271">
    <property type="entry name" value="Tet_transcr_reg_TetR-rel_C_sf"/>
</dbReference>
<dbReference type="InterPro" id="IPR023772">
    <property type="entry name" value="DNA-bd_HTH_TetR-type_CS"/>
</dbReference>
<evidence type="ECO:0000313" key="4">
    <source>
        <dbReference type="EMBL" id="MFK2875860.1"/>
    </source>
</evidence>
<dbReference type="SUPFAM" id="SSF48498">
    <property type="entry name" value="Tetracyclin repressor-like, C-terminal domain"/>
    <property type="match status" value="1"/>
</dbReference>
<evidence type="ECO:0000313" key="6">
    <source>
        <dbReference type="EMBL" id="MFK2879879.1"/>
    </source>
</evidence>
<evidence type="ECO:0000256" key="2">
    <source>
        <dbReference type="PROSITE-ProRule" id="PRU00335"/>
    </source>
</evidence>
<proteinExistence type="predicted"/>
<dbReference type="PANTHER" id="PTHR30055">
    <property type="entry name" value="HTH-TYPE TRANSCRIPTIONAL REGULATOR RUTR"/>
    <property type="match status" value="1"/>
</dbReference>
<evidence type="ECO:0000313" key="5">
    <source>
        <dbReference type="EMBL" id="MFK2876314.1"/>
    </source>
</evidence>
<evidence type="ECO:0000256" key="1">
    <source>
        <dbReference type="ARBA" id="ARBA00023125"/>
    </source>
</evidence>
<keyword evidence="1 2" id="KW-0238">DNA-binding</keyword>
<dbReference type="EMBL" id="JADIKK010000008">
    <property type="protein sequence ID" value="MFK2879879.1"/>
    <property type="molecule type" value="Genomic_DNA"/>
</dbReference>
<reference evidence="6 7" key="1">
    <citation type="submission" date="2020-10" db="EMBL/GenBank/DDBJ databases">
        <title>Phylogeny of dyella-like bacteria.</title>
        <authorList>
            <person name="Fu J."/>
        </authorList>
    </citation>
    <scope>NUCLEOTIDE SEQUENCE [LARGE SCALE GENOMIC DNA]</scope>
    <source>
        <strain evidence="6 7">KACC 19113</strain>
    </source>
</reference>
<feature type="DNA-binding region" description="H-T-H motif" evidence="2">
    <location>
        <begin position="46"/>
        <end position="65"/>
    </location>
</feature>
<organism evidence="6 7">
    <name type="scientific">Rhodanobacter hydrolyticus</name>
    <dbReference type="NCBI Taxonomy" id="2250595"/>
    <lineage>
        <taxon>Bacteria</taxon>
        <taxon>Pseudomonadati</taxon>
        <taxon>Pseudomonadota</taxon>
        <taxon>Gammaproteobacteria</taxon>
        <taxon>Lysobacterales</taxon>
        <taxon>Rhodanobacteraceae</taxon>
        <taxon>Rhodanobacter</taxon>
    </lineage>
</organism>
<dbReference type="PROSITE" id="PS50977">
    <property type="entry name" value="HTH_TETR_2"/>
    <property type="match status" value="1"/>
</dbReference>
<dbReference type="EMBL" id="JADIKK010000008">
    <property type="protein sequence ID" value="MFK2876314.1"/>
    <property type="molecule type" value="Genomic_DNA"/>
</dbReference>
<accession>A0ABW8JC87</accession>
<keyword evidence="7" id="KW-1185">Reference proteome</keyword>
<dbReference type="InterPro" id="IPR001647">
    <property type="entry name" value="HTH_TetR"/>
</dbReference>
<dbReference type="SUPFAM" id="SSF46689">
    <property type="entry name" value="Homeodomain-like"/>
    <property type="match status" value="1"/>
</dbReference>
<dbReference type="Pfam" id="PF17939">
    <property type="entry name" value="TetR_C_30"/>
    <property type="match status" value="1"/>
</dbReference>
<dbReference type="Pfam" id="PF00440">
    <property type="entry name" value="TetR_N"/>
    <property type="match status" value="1"/>
</dbReference>
<name>A0ABW8JC87_9GAMM</name>
<dbReference type="EMBL" id="JADIKK010000007">
    <property type="protein sequence ID" value="MFK2875860.1"/>
    <property type="molecule type" value="Genomic_DNA"/>
</dbReference>
<gene>
    <name evidence="4" type="ORF">ISP25_02075</name>
    <name evidence="5" type="ORF">ISP25_04435</name>
    <name evidence="6" type="ORF">ISP25_22695</name>
</gene>
<dbReference type="InterPro" id="IPR041586">
    <property type="entry name" value="PsrA_TetR_C"/>
</dbReference>
<dbReference type="InterPro" id="IPR050109">
    <property type="entry name" value="HTH-type_TetR-like_transc_reg"/>
</dbReference>
<feature type="domain" description="HTH tetR-type" evidence="3">
    <location>
        <begin position="23"/>
        <end position="83"/>
    </location>
</feature>
<protein>
    <submittedName>
        <fullName evidence="6">TetR family transcriptional regulator</fullName>
    </submittedName>
</protein>
<dbReference type="Gene3D" id="1.10.357.10">
    <property type="entry name" value="Tetracycline Repressor, domain 2"/>
    <property type="match status" value="1"/>
</dbReference>
<dbReference type="RefSeq" id="WP_192157259.1">
    <property type="nucleotide sequence ID" value="NZ_JADIKK010000007.1"/>
</dbReference>
<dbReference type="Proteomes" id="UP001620339">
    <property type="component" value="Unassembled WGS sequence"/>
</dbReference>
<dbReference type="PRINTS" id="PR00455">
    <property type="entry name" value="HTHTETR"/>
</dbReference>